<organism evidence="2 3">
    <name type="scientific">Liparis tanakae</name>
    <name type="common">Tanaka's snailfish</name>
    <dbReference type="NCBI Taxonomy" id="230148"/>
    <lineage>
        <taxon>Eukaryota</taxon>
        <taxon>Metazoa</taxon>
        <taxon>Chordata</taxon>
        <taxon>Craniata</taxon>
        <taxon>Vertebrata</taxon>
        <taxon>Euteleostomi</taxon>
        <taxon>Actinopterygii</taxon>
        <taxon>Neopterygii</taxon>
        <taxon>Teleostei</taxon>
        <taxon>Neoteleostei</taxon>
        <taxon>Acanthomorphata</taxon>
        <taxon>Eupercaria</taxon>
        <taxon>Perciformes</taxon>
        <taxon>Cottioidei</taxon>
        <taxon>Cottales</taxon>
        <taxon>Liparidae</taxon>
        <taxon>Liparis</taxon>
    </lineage>
</organism>
<sequence>MDGGSDTGRRRSENILRSFPLVTPRRTTAPCPSESSPWSPRTSCAARSTPSAASWRRGWRRECIGSV</sequence>
<gene>
    <name evidence="2" type="ORF">EYF80_062009</name>
</gene>
<evidence type="ECO:0000256" key="1">
    <source>
        <dbReference type="SAM" id="MobiDB-lite"/>
    </source>
</evidence>
<proteinExistence type="predicted"/>
<evidence type="ECO:0000313" key="3">
    <source>
        <dbReference type="Proteomes" id="UP000314294"/>
    </source>
</evidence>
<evidence type="ECO:0000313" key="2">
    <source>
        <dbReference type="EMBL" id="TNN27845.1"/>
    </source>
</evidence>
<comment type="caution">
    <text evidence="2">The sequence shown here is derived from an EMBL/GenBank/DDBJ whole genome shotgun (WGS) entry which is preliminary data.</text>
</comment>
<reference evidence="2 3" key="1">
    <citation type="submission" date="2019-03" db="EMBL/GenBank/DDBJ databases">
        <title>First draft genome of Liparis tanakae, snailfish: a comprehensive survey of snailfish specific genes.</title>
        <authorList>
            <person name="Kim W."/>
            <person name="Song I."/>
            <person name="Jeong J.-H."/>
            <person name="Kim D."/>
            <person name="Kim S."/>
            <person name="Ryu S."/>
            <person name="Song J.Y."/>
            <person name="Lee S.K."/>
        </authorList>
    </citation>
    <scope>NUCLEOTIDE SEQUENCE [LARGE SCALE GENOMIC DNA]</scope>
    <source>
        <tissue evidence="2">Muscle</tissue>
    </source>
</reference>
<name>A0A4Z2EGI7_9TELE</name>
<dbReference type="Proteomes" id="UP000314294">
    <property type="component" value="Unassembled WGS sequence"/>
</dbReference>
<feature type="compositionally biased region" description="Polar residues" evidence="1">
    <location>
        <begin position="33"/>
        <end position="51"/>
    </location>
</feature>
<feature type="region of interest" description="Disordered" evidence="1">
    <location>
        <begin position="1"/>
        <end position="51"/>
    </location>
</feature>
<keyword evidence="3" id="KW-1185">Reference proteome</keyword>
<accession>A0A4Z2EGI7</accession>
<dbReference type="EMBL" id="SRLO01007656">
    <property type="protein sequence ID" value="TNN27845.1"/>
    <property type="molecule type" value="Genomic_DNA"/>
</dbReference>
<dbReference type="AlphaFoldDB" id="A0A4Z2EGI7"/>
<protein>
    <submittedName>
        <fullName evidence="2">Uncharacterized protein</fullName>
    </submittedName>
</protein>